<dbReference type="AlphaFoldDB" id="A0A2J6RZD5"/>
<accession>A0A2J6RZD5</accession>
<organism evidence="2 3">
    <name type="scientific">Hyaloscypha variabilis (strain UAMH 11265 / GT02V1 / F)</name>
    <name type="common">Meliniomyces variabilis</name>
    <dbReference type="NCBI Taxonomy" id="1149755"/>
    <lineage>
        <taxon>Eukaryota</taxon>
        <taxon>Fungi</taxon>
        <taxon>Dikarya</taxon>
        <taxon>Ascomycota</taxon>
        <taxon>Pezizomycotina</taxon>
        <taxon>Leotiomycetes</taxon>
        <taxon>Helotiales</taxon>
        <taxon>Hyaloscyphaceae</taxon>
        <taxon>Hyaloscypha</taxon>
        <taxon>Hyaloscypha variabilis</taxon>
    </lineage>
</organism>
<dbReference type="EMBL" id="KZ613941">
    <property type="protein sequence ID" value="PMD43878.1"/>
    <property type="molecule type" value="Genomic_DNA"/>
</dbReference>
<keyword evidence="3" id="KW-1185">Reference proteome</keyword>
<feature type="compositionally biased region" description="Basic and acidic residues" evidence="1">
    <location>
        <begin position="33"/>
        <end position="44"/>
    </location>
</feature>
<evidence type="ECO:0000256" key="1">
    <source>
        <dbReference type="SAM" id="MobiDB-lite"/>
    </source>
</evidence>
<gene>
    <name evidence="2" type="ORF">L207DRAFT_578833</name>
</gene>
<reference evidence="2 3" key="1">
    <citation type="submission" date="2016-04" db="EMBL/GenBank/DDBJ databases">
        <title>A degradative enzymes factory behind the ericoid mycorrhizal symbiosis.</title>
        <authorList>
            <consortium name="DOE Joint Genome Institute"/>
            <person name="Martino E."/>
            <person name="Morin E."/>
            <person name="Grelet G."/>
            <person name="Kuo A."/>
            <person name="Kohler A."/>
            <person name="Daghino S."/>
            <person name="Barry K."/>
            <person name="Choi C."/>
            <person name="Cichocki N."/>
            <person name="Clum A."/>
            <person name="Copeland A."/>
            <person name="Hainaut M."/>
            <person name="Haridas S."/>
            <person name="Labutti K."/>
            <person name="Lindquist E."/>
            <person name="Lipzen A."/>
            <person name="Khouja H.-R."/>
            <person name="Murat C."/>
            <person name="Ohm R."/>
            <person name="Olson A."/>
            <person name="Spatafora J."/>
            <person name="Veneault-Fourrey C."/>
            <person name="Henrissat B."/>
            <person name="Grigoriev I."/>
            <person name="Martin F."/>
            <person name="Perotto S."/>
        </authorList>
    </citation>
    <scope>NUCLEOTIDE SEQUENCE [LARGE SCALE GENOMIC DNA]</scope>
    <source>
        <strain evidence="2 3">F</strain>
    </source>
</reference>
<dbReference type="Proteomes" id="UP000235786">
    <property type="component" value="Unassembled WGS sequence"/>
</dbReference>
<name>A0A2J6RZD5_HYAVF</name>
<proteinExistence type="predicted"/>
<feature type="compositionally biased region" description="Polar residues" evidence="1">
    <location>
        <begin position="45"/>
        <end position="56"/>
    </location>
</feature>
<feature type="region of interest" description="Disordered" evidence="1">
    <location>
        <begin position="33"/>
        <end position="99"/>
    </location>
</feature>
<evidence type="ECO:0000313" key="3">
    <source>
        <dbReference type="Proteomes" id="UP000235786"/>
    </source>
</evidence>
<feature type="region of interest" description="Disordered" evidence="1">
    <location>
        <begin position="118"/>
        <end position="147"/>
    </location>
</feature>
<evidence type="ECO:0000313" key="2">
    <source>
        <dbReference type="EMBL" id="PMD43878.1"/>
    </source>
</evidence>
<sequence length="147" mass="16502">MATKTPPQSCTRLPPFQILLRLAERAHQHPELSCHLLDNEKESSPQKSTHRGSGSHASGRLSPHKPHCYRTRPSGLALIQTPSTPNDKEQGYLVRDLNPPNYSSFLAVNAEDAKKSVQQSARRFSVPKPQSLPHQTILKRQARKNEK</sequence>
<protein>
    <submittedName>
        <fullName evidence="2">Uncharacterized protein</fullName>
    </submittedName>
</protein>